<evidence type="ECO:0000313" key="3">
    <source>
        <dbReference type="Proteomes" id="UP000636918"/>
    </source>
</evidence>
<evidence type="ECO:0000256" key="1">
    <source>
        <dbReference type="SAM" id="SignalP"/>
    </source>
</evidence>
<dbReference type="Pfam" id="PF00805">
    <property type="entry name" value="Pentapeptide"/>
    <property type="match status" value="1"/>
</dbReference>
<gene>
    <name evidence="2" type="ORF">JI751_04995</name>
</gene>
<feature type="signal peptide" evidence="1">
    <location>
        <begin position="1"/>
        <end position="28"/>
    </location>
</feature>
<organism evidence="2 3">
    <name type="scientific">Nocardioides baculatus</name>
    <dbReference type="NCBI Taxonomy" id="2801337"/>
    <lineage>
        <taxon>Bacteria</taxon>
        <taxon>Bacillati</taxon>
        <taxon>Actinomycetota</taxon>
        <taxon>Actinomycetes</taxon>
        <taxon>Propionibacteriales</taxon>
        <taxon>Nocardioidaceae</taxon>
        <taxon>Nocardioides</taxon>
    </lineage>
</organism>
<keyword evidence="3" id="KW-1185">Reference proteome</keyword>
<dbReference type="RefSeq" id="WP_201934076.1">
    <property type="nucleotide sequence ID" value="NZ_JAERSG010000001.1"/>
</dbReference>
<dbReference type="Proteomes" id="UP000636918">
    <property type="component" value="Unassembled WGS sequence"/>
</dbReference>
<dbReference type="EMBL" id="JAERSG010000001">
    <property type="protein sequence ID" value="MBL0746960.1"/>
    <property type="molecule type" value="Genomic_DNA"/>
</dbReference>
<dbReference type="SUPFAM" id="SSF141571">
    <property type="entry name" value="Pentapeptide repeat-like"/>
    <property type="match status" value="1"/>
</dbReference>
<feature type="chain" id="PRO_5046737724" evidence="1">
    <location>
        <begin position="29"/>
        <end position="261"/>
    </location>
</feature>
<comment type="caution">
    <text evidence="2">The sequence shown here is derived from an EMBL/GenBank/DDBJ whole genome shotgun (WGS) entry which is preliminary data.</text>
</comment>
<dbReference type="InterPro" id="IPR001646">
    <property type="entry name" value="5peptide_repeat"/>
</dbReference>
<protein>
    <submittedName>
        <fullName evidence="2">Pentapeptide repeat-containing protein</fullName>
    </submittedName>
</protein>
<sequence>MAAPGTLKSDCSSCFALCCVLLPFSADAGFGVDKPNGRPCLNLLDDDRCGIHTTLREDGWPGCTVFECFGAGQQVSQVTYAGVSWREAGNRGEMGAVLTVMRLLHEMLVHLDEVARRSPDDDAAAARRRIETLTAADPETLLAVDLDEVHDQVGRLLAHASVRVRRRWPDAADHSRRDLAGKRITGDLRGCSLRGALLIGADLTGCDLTEADLLGADLRGAELRGADLASSLFLTQPQVNAAVGDGATVLPDDLARPGHWT</sequence>
<dbReference type="Gene3D" id="2.160.20.80">
    <property type="entry name" value="E3 ubiquitin-protein ligase SopA"/>
    <property type="match status" value="1"/>
</dbReference>
<proteinExistence type="predicted"/>
<accession>A0ABS1L5S0</accession>
<evidence type="ECO:0000313" key="2">
    <source>
        <dbReference type="EMBL" id="MBL0746960.1"/>
    </source>
</evidence>
<name>A0ABS1L5S0_9ACTN</name>
<reference evidence="2 3" key="1">
    <citation type="submission" date="2021-01" db="EMBL/GenBank/DDBJ databases">
        <title>Genome seq and assembly of Nocardiodes sp. G10.</title>
        <authorList>
            <person name="Chhetri G."/>
        </authorList>
    </citation>
    <scope>NUCLEOTIDE SEQUENCE [LARGE SCALE GENOMIC DNA]</scope>
    <source>
        <strain evidence="2 3">G10</strain>
    </source>
</reference>
<keyword evidence="1" id="KW-0732">Signal</keyword>